<gene>
    <name evidence="11" type="ORF">SAMN05444391_0357</name>
</gene>
<dbReference type="Proteomes" id="UP000189810">
    <property type="component" value="Chromosome I"/>
</dbReference>
<organism evidence="11 12">
    <name type="scientific">Thermocrinis minervae</name>
    <dbReference type="NCBI Taxonomy" id="381751"/>
    <lineage>
        <taxon>Bacteria</taxon>
        <taxon>Pseudomonadati</taxon>
        <taxon>Aquificota</taxon>
        <taxon>Aquificia</taxon>
        <taxon>Aquificales</taxon>
        <taxon>Aquificaceae</taxon>
        <taxon>Thermocrinis</taxon>
    </lineage>
</organism>
<keyword evidence="12" id="KW-1185">Reference proteome</keyword>
<evidence type="ECO:0000256" key="2">
    <source>
        <dbReference type="ARBA" id="ARBA00022448"/>
    </source>
</evidence>
<accession>A0A1M6QRQ0</accession>
<keyword evidence="4 9" id="KW-0812">Transmembrane</keyword>
<evidence type="ECO:0000256" key="1">
    <source>
        <dbReference type="ARBA" id="ARBA00004651"/>
    </source>
</evidence>
<keyword evidence="2 8" id="KW-0813">Transport</keyword>
<dbReference type="GO" id="GO:0005886">
    <property type="term" value="C:plasma membrane"/>
    <property type="evidence" value="ECO:0007669"/>
    <property type="project" value="UniProtKB-SubCell"/>
</dbReference>
<name>A0A1M6QRQ0_9AQUI</name>
<dbReference type="OrthoDB" id="4045at2"/>
<evidence type="ECO:0000256" key="5">
    <source>
        <dbReference type="ARBA" id="ARBA00022927"/>
    </source>
</evidence>
<dbReference type="Pfam" id="PF01618">
    <property type="entry name" value="MotA_ExbB"/>
    <property type="match status" value="1"/>
</dbReference>
<feature type="transmembrane region" description="Helical" evidence="9">
    <location>
        <begin position="112"/>
        <end position="139"/>
    </location>
</feature>
<dbReference type="RefSeq" id="WP_079653535.1">
    <property type="nucleotide sequence ID" value="NZ_LT670846.1"/>
</dbReference>
<evidence type="ECO:0000313" key="12">
    <source>
        <dbReference type="Proteomes" id="UP000189810"/>
    </source>
</evidence>
<evidence type="ECO:0000256" key="9">
    <source>
        <dbReference type="SAM" id="Phobius"/>
    </source>
</evidence>
<evidence type="ECO:0000256" key="4">
    <source>
        <dbReference type="ARBA" id="ARBA00022692"/>
    </source>
</evidence>
<dbReference type="PANTHER" id="PTHR30625:SF15">
    <property type="entry name" value="BIOPOLYMER TRANSPORT PROTEIN EXBB"/>
    <property type="match status" value="1"/>
</dbReference>
<feature type="transmembrane region" description="Helical" evidence="9">
    <location>
        <begin position="12"/>
        <end position="33"/>
    </location>
</feature>
<evidence type="ECO:0000313" key="11">
    <source>
        <dbReference type="EMBL" id="SHK22773.1"/>
    </source>
</evidence>
<protein>
    <submittedName>
        <fullName evidence="11">Biopolymer transport protein ExbB</fullName>
    </submittedName>
</protein>
<dbReference type="InterPro" id="IPR002898">
    <property type="entry name" value="MotA_ExbB_proton_chnl"/>
</dbReference>
<evidence type="ECO:0000256" key="3">
    <source>
        <dbReference type="ARBA" id="ARBA00022475"/>
    </source>
</evidence>
<feature type="domain" description="MotA/TolQ/ExbB proton channel" evidence="10">
    <location>
        <begin position="72"/>
        <end position="191"/>
    </location>
</feature>
<dbReference type="AlphaFoldDB" id="A0A1M6QRQ0"/>
<sequence length="202" mass="21998">MDLISFLQKGGVSVYILLILSIVSWAVIVERLLNLRKGKFLPKGIQEVSTLVARGDLEAAIKLLSLDLSEGAKILQSLLEKYKEGKDRELLLKNLEFELSLLVPKLERNIPLLSAIASLSPLVGLLGTIIGLIKVFSAFSAAEMNQGLNLLSMGISEALISAATGLTVAIPSLLAYWLFKIYANSILDELEGQIVQVLRVLK</sequence>
<proteinExistence type="inferred from homology"/>
<dbReference type="PANTHER" id="PTHR30625">
    <property type="entry name" value="PROTEIN TOLQ"/>
    <property type="match status" value="1"/>
</dbReference>
<evidence type="ECO:0000256" key="6">
    <source>
        <dbReference type="ARBA" id="ARBA00022989"/>
    </source>
</evidence>
<dbReference type="EMBL" id="LT670846">
    <property type="protein sequence ID" value="SHK22773.1"/>
    <property type="molecule type" value="Genomic_DNA"/>
</dbReference>
<keyword evidence="6 9" id="KW-1133">Transmembrane helix</keyword>
<keyword evidence="3" id="KW-1003">Cell membrane</keyword>
<comment type="subcellular location">
    <subcellularLocation>
        <location evidence="1">Cell membrane</location>
        <topology evidence="1">Multi-pass membrane protein</topology>
    </subcellularLocation>
    <subcellularLocation>
        <location evidence="8">Membrane</location>
        <topology evidence="8">Multi-pass membrane protein</topology>
    </subcellularLocation>
</comment>
<reference evidence="11 12" key="1">
    <citation type="submission" date="2016-11" db="EMBL/GenBank/DDBJ databases">
        <authorList>
            <person name="Jaros S."/>
            <person name="Januszkiewicz K."/>
            <person name="Wedrychowicz H."/>
        </authorList>
    </citation>
    <scope>NUCLEOTIDE SEQUENCE [LARGE SCALE GENOMIC DNA]</scope>
    <source>
        <strain evidence="11 12">DSM 19557</strain>
    </source>
</reference>
<feature type="transmembrane region" description="Helical" evidence="9">
    <location>
        <begin position="159"/>
        <end position="179"/>
    </location>
</feature>
<keyword evidence="5 8" id="KW-0653">Protein transport</keyword>
<dbReference type="InterPro" id="IPR050790">
    <property type="entry name" value="ExbB/TolQ_transport"/>
</dbReference>
<dbReference type="GO" id="GO:0017038">
    <property type="term" value="P:protein import"/>
    <property type="evidence" value="ECO:0007669"/>
    <property type="project" value="TreeGrafter"/>
</dbReference>
<evidence type="ECO:0000256" key="8">
    <source>
        <dbReference type="RuleBase" id="RU004057"/>
    </source>
</evidence>
<dbReference type="STRING" id="381751.SAMN05444391_0357"/>
<comment type="similarity">
    <text evidence="8">Belongs to the exbB/tolQ family.</text>
</comment>
<evidence type="ECO:0000256" key="7">
    <source>
        <dbReference type="ARBA" id="ARBA00023136"/>
    </source>
</evidence>
<evidence type="ECO:0000259" key="10">
    <source>
        <dbReference type="Pfam" id="PF01618"/>
    </source>
</evidence>
<keyword evidence="7 9" id="KW-0472">Membrane</keyword>